<dbReference type="GO" id="GO:0005929">
    <property type="term" value="C:cilium"/>
    <property type="evidence" value="ECO:0007669"/>
    <property type="project" value="UniProtKB-SubCell"/>
</dbReference>
<comment type="caution">
    <text evidence="2">The sequence shown here is derived from an EMBL/GenBank/DDBJ whole genome shotgun (WGS) entry which is preliminary data.</text>
</comment>
<feature type="transmembrane region" description="Helical" evidence="1">
    <location>
        <begin position="6"/>
        <end position="33"/>
    </location>
</feature>
<dbReference type="GO" id="GO:0016020">
    <property type="term" value="C:membrane"/>
    <property type="evidence" value="ECO:0007669"/>
    <property type="project" value="UniProtKB-SubCell"/>
</dbReference>
<gene>
    <name evidence="2" type="ORF">LSTR_LSTR006028</name>
</gene>
<dbReference type="InParanoid" id="A0A482XQ38"/>
<proteinExistence type="predicted"/>
<keyword evidence="1" id="KW-1133">Transmembrane helix</keyword>
<dbReference type="STRING" id="195883.A0A482XQ38"/>
<dbReference type="EMBL" id="QKKF02003370">
    <property type="protein sequence ID" value="RZF47764.1"/>
    <property type="molecule type" value="Genomic_DNA"/>
</dbReference>
<dbReference type="InterPro" id="IPR026771">
    <property type="entry name" value="Tmem218"/>
</dbReference>
<reference evidence="2 3" key="1">
    <citation type="journal article" date="2017" name="Gigascience">
        <title>Genome sequence of the small brown planthopper, Laodelphax striatellus.</title>
        <authorList>
            <person name="Zhu J."/>
            <person name="Jiang F."/>
            <person name="Wang X."/>
            <person name="Yang P."/>
            <person name="Bao Y."/>
            <person name="Zhao W."/>
            <person name="Wang W."/>
            <person name="Lu H."/>
            <person name="Wang Q."/>
            <person name="Cui N."/>
            <person name="Li J."/>
            <person name="Chen X."/>
            <person name="Luo L."/>
            <person name="Yu J."/>
            <person name="Kang L."/>
            <person name="Cui F."/>
        </authorList>
    </citation>
    <scope>NUCLEOTIDE SEQUENCE [LARGE SCALE GENOMIC DNA]</scope>
    <source>
        <strain evidence="2">Lst14</strain>
    </source>
</reference>
<feature type="transmembrane region" description="Helical" evidence="1">
    <location>
        <begin position="79"/>
        <end position="101"/>
    </location>
</feature>
<evidence type="ECO:0008006" key="4">
    <source>
        <dbReference type="Google" id="ProtNLM"/>
    </source>
</evidence>
<keyword evidence="1" id="KW-0472">Membrane</keyword>
<name>A0A482XQ38_LAOST</name>
<dbReference type="Proteomes" id="UP000291343">
    <property type="component" value="Unassembled WGS sequence"/>
</dbReference>
<keyword evidence="3" id="KW-1185">Reference proteome</keyword>
<dbReference type="PANTHER" id="PTHR31622">
    <property type="entry name" value="TRANSMEMBRANE PROTEIN 218"/>
    <property type="match status" value="1"/>
</dbReference>
<evidence type="ECO:0000313" key="2">
    <source>
        <dbReference type="EMBL" id="RZF47764.1"/>
    </source>
</evidence>
<protein>
    <recommendedName>
        <fullName evidence="4">Transmembrane protein 218</fullName>
    </recommendedName>
</protein>
<keyword evidence="1" id="KW-0812">Transmembrane</keyword>
<sequence>MFQVVMTTLLFGTGVGTFILVVVWSSALCLCCISLRTQRNIGPIAVSVALLVMLVLLLLPRGPQSEEQSIHKVYDYLFVWRVILVIVLTLSTVVAACLLLIESVMQPLHAKQIKGWII</sequence>
<dbReference type="PANTHER" id="PTHR31622:SF1">
    <property type="entry name" value="TRANSMEMBRANE PROTEIN 218"/>
    <property type="match status" value="1"/>
</dbReference>
<evidence type="ECO:0000313" key="3">
    <source>
        <dbReference type="Proteomes" id="UP000291343"/>
    </source>
</evidence>
<feature type="transmembrane region" description="Helical" evidence="1">
    <location>
        <begin position="40"/>
        <end position="59"/>
    </location>
</feature>
<accession>A0A482XQ38</accession>
<dbReference type="AlphaFoldDB" id="A0A482XQ38"/>
<organism evidence="2 3">
    <name type="scientific">Laodelphax striatellus</name>
    <name type="common">Small brown planthopper</name>
    <name type="synonym">Delphax striatella</name>
    <dbReference type="NCBI Taxonomy" id="195883"/>
    <lineage>
        <taxon>Eukaryota</taxon>
        <taxon>Metazoa</taxon>
        <taxon>Ecdysozoa</taxon>
        <taxon>Arthropoda</taxon>
        <taxon>Hexapoda</taxon>
        <taxon>Insecta</taxon>
        <taxon>Pterygota</taxon>
        <taxon>Neoptera</taxon>
        <taxon>Paraneoptera</taxon>
        <taxon>Hemiptera</taxon>
        <taxon>Auchenorrhyncha</taxon>
        <taxon>Fulgoroidea</taxon>
        <taxon>Delphacidae</taxon>
        <taxon>Criomorphinae</taxon>
        <taxon>Laodelphax</taxon>
    </lineage>
</organism>
<evidence type="ECO:0000256" key="1">
    <source>
        <dbReference type="SAM" id="Phobius"/>
    </source>
</evidence>